<dbReference type="PANTHER" id="PTHR33199:SF1">
    <property type="entry name" value="OS01G0958700 PROTEIN"/>
    <property type="match status" value="1"/>
</dbReference>
<dbReference type="EMBL" id="BFEA01000223">
    <property type="protein sequence ID" value="GBG75376.1"/>
    <property type="molecule type" value="Genomic_DNA"/>
</dbReference>
<dbReference type="InterPro" id="IPR044663">
    <property type="entry name" value="CAD1/NSL1-like"/>
</dbReference>
<feature type="compositionally biased region" description="Low complexity" evidence="1">
    <location>
        <begin position="49"/>
        <end position="60"/>
    </location>
</feature>
<dbReference type="PANTHER" id="PTHR33199">
    <property type="entry name" value="MACPF DOMAIN-CONTAINING PROTEIN CAD1"/>
    <property type="match status" value="1"/>
</dbReference>
<reference evidence="3 4" key="1">
    <citation type="journal article" date="2018" name="Cell">
        <title>The Chara Genome: Secondary Complexity and Implications for Plant Terrestrialization.</title>
        <authorList>
            <person name="Nishiyama T."/>
            <person name="Sakayama H."/>
            <person name="Vries J.D."/>
            <person name="Buschmann H."/>
            <person name="Saint-Marcoux D."/>
            <person name="Ullrich K.K."/>
            <person name="Haas F.B."/>
            <person name="Vanderstraeten L."/>
            <person name="Becker D."/>
            <person name="Lang D."/>
            <person name="Vosolsobe S."/>
            <person name="Rombauts S."/>
            <person name="Wilhelmsson P.K.I."/>
            <person name="Janitza P."/>
            <person name="Kern R."/>
            <person name="Heyl A."/>
            <person name="Rumpler F."/>
            <person name="Villalobos L.I.A.C."/>
            <person name="Clay J.M."/>
            <person name="Skokan R."/>
            <person name="Toyoda A."/>
            <person name="Suzuki Y."/>
            <person name="Kagoshima H."/>
            <person name="Schijlen E."/>
            <person name="Tajeshwar N."/>
            <person name="Catarino B."/>
            <person name="Hetherington A.J."/>
            <person name="Saltykova A."/>
            <person name="Bonnot C."/>
            <person name="Breuninger H."/>
            <person name="Symeonidi A."/>
            <person name="Radhakrishnan G.V."/>
            <person name="Van Nieuwerburgh F."/>
            <person name="Deforce D."/>
            <person name="Chang C."/>
            <person name="Karol K.G."/>
            <person name="Hedrich R."/>
            <person name="Ulvskov P."/>
            <person name="Glockner G."/>
            <person name="Delwiche C.F."/>
            <person name="Petrasek J."/>
            <person name="Van de Peer Y."/>
            <person name="Friml J."/>
            <person name="Beilby M."/>
            <person name="Dolan L."/>
            <person name="Kohara Y."/>
            <person name="Sugano S."/>
            <person name="Fujiyama A."/>
            <person name="Delaux P.-M."/>
            <person name="Quint M."/>
            <person name="TheiBen G."/>
            <person name="Hagemann M."/>
            <person name="Harholt J."/>
            <person name="Dunand C."/>
            <person name="Zachgo S."/>
            <person name="Langdale J."/>
            <person name="Maumus F."/>
            <person name="Straeten D.V.D."/>
            <person name="Gould S.B."/>
            <person name="Rensing S.A."/>
        </authorList>
    </citation>
    <scope>NUCLEOTIDE SEQUENCE [LARGE SCALE GENOMIC DNA]</scope>
    <source>
        <strain evidence="3 4">S276</strain>
    </source>
</reference>
<dbReference type="Pfam" id="PF01823">
    <property type="entry name" value="MACPF"/>
    <property type="match status" value="1"/>
</dbReference>
<dbReference type="Gramene" id="GBG75376">
    <property type="protein sequence ID" value="GBG75376"/>
    <property type="gene ID" value="CBR_g20006"/>
</dbReference>
<dbReference type="PROSITE" id="PS51412">
    <property type="entry name" value="MACPF_2"/>
    <property type="match status" value="1"/>
</dbReference>
<dbReference type="GO" id="GO:0006952">
    <property type="term" value="P:defense response"/>
    <property type="evidence" value="ECO:0007669"/>
    <property type="project" value="InterPro"/>
</dbReference>
<dbReference type="GO" id="GO:2000031">
    <property type="term" value="P:regulation of salicylic acid mediated signaling pathway"/>
    <property type="evidence" value="ECO:0007669"/>
    <property type="project" value="InterPro"/>
</dbReference>
<evidence type="ECO:0000256" key="1">
    <source>
        <dbReference type="SAM" id="MobiDB-lite"/>
    </source>
</evidence>
<accession>A0A388KZ95</accession>
<dbReference type="AlphaFoldDB" id="A0A388KZ95"/>
<dbReference type="OMA" id="TFFPITA"/>
<evidence type="ECO:0000313" key="4">
    <source>
        <dbReference type="Proteomes" id="UP000265515"/>
    </source>
</evidence>
<proteinExistence type="predicted"/>
<dbReference type="Proteomes" id="UP000265515">
    <property type="component" value="Unassembled WGS sequence"/>
</dbReference>
<gene>
    <name evidence="3" type="ORF">CBR_g20006</name>
</gene>
<comment type="caution">
    <text evidence="3">The sequence shown here is derived from an EMBL/GenBank/DDBJ whole genome shotgun (WGS) entry which is preliminary data.</text>
</comment>
<organism evidence="3 4">
    <name type="scientific">Chara braunii</name>
    <name type="common">Braun's stonewort</name>
    <dbReference type="NCBI Taxonomy" id="69332"/>
    <lineage>
        <taxon>Eukaryota</taxon>
        <taxon>Viridiplantae</taxon>
        <taxon>Streptophyta</taxon>
        <taxon>Charophyceae</taxon>
        <taxon>Charales</taxon>
        <taxon>Characeae</taxon>
        <taxon>Chara</taxon>
    </lineage>
</organism>
<dbReference type="SMART" id="SM00457">
    <property type="entry name" value="MACPF"/>
    <property type="match status" value="1"/>
</dbReference>
<protein>
    <recommendedName>
        <fullName evidence="2">MACPF domain-containing protein</fullName>
    </recommendedName>
</protein>
<feature type="compositionally biased region" description="Polar residues" evidence="1">
    <location>
        <begin position="68"/>
        <end position="86"/>
    </location>
</feature>
<dbReference type="GO" id="GO:0005886">
    <property type="term" value="C:plasma membrane"/>
    <property type="evidence" value="ECO:0007669"/>
    <property type="project" value="TreeGrafter"/>
</dbReference>
<dbReference type="InterPro" id="IPR020864">
    <property type="entry name" value="MACPF"/>
</dbReference>
<dbReference type="OrthoDB" id="1366754at2759"/>
<evidence type="ECO:0000313" key="3">
    <source>
        <dbReference type="EMBL" id="GBG75376.1"/>
    </source>
</evidence>
<dbReference type="GO" id="GO:0072708">
    <property type="term" value="P:response to sorbitol"/>
    <property type="evidence" value="ECO:0007669"/>
    <property type="project" value="EnsemblPlants"/>
</dbReference>
<dbReference type="GO" id="GO:0006955">
    <property type="term" value="P:immune response"/>
    <property type="evidence" value="ECO:0007669"/>
    <property type="project" value="EnsemblPlants"/>
</dbReference>
<evidence type="ECO:0000259" key="2">
    <source>
        <dbReference type="PROSITE" id="PS51412"/>
    </source>
</evidence>
<feature type="domain" description="MACPF" evidence="2">
    <location>
        <begin position="144"/>
        <end position="444"/>
    </location>
</feature>
<dbReference type="GO" id="GO:0010337">
    <property type="term" value="P:regulation of salicylic acid metabolic process"/>
    <property type="evidence" value="ECO:0007669"/>
    <property type="project" value="EnsemblPlants"/>
</dbReference>
<dbReference type="STRING" id="69332.A0A388KZ95"/>
<keyword evidence="4" id="KW-1185">Reference proteome</keyword>
<sequence>MCFSHKFPVTTAERWDLRRGGVYRHLEPGAEEECRDSIGEGDRCAAGLTTSTTTLAAGQTTRKKRTEGSPQHQEPLSALPPSSQQVGGRRRVTPPPPPTTQLQMTLGMKKKIEAWGMATILQAHEGEKRRFCVHPLTEDECTNTRTSEAALTTAKEAYEALGRGFDVTQDFRLVKCKGRPEQKLVAIARDHHDLVIPGVGTLSNVSRDIKYDRGERIRLKSDVLTFDQMSERFNNMVGIEGDVPLGLFNAAFNLRGNEAQETRAMAKDAWIITLYSLHLMAQPLQLTEELTRAIPRTWEPTELASFIQRFGTHVVTSVRVGGKDAVFLRQTQSSLLSPREISRIITMASEIRFNDIGGPDSKEGNRKLQVKNVELTIQRRGGDETVKAHQLWLDSIPKFPDAIGVTYVAITDLLEGIPGSDMLSHAINLYLHYKPPLEHLRYFLEFQIPKQWTPVPMMASKREPNYPSLQFIMLAPRLYVSTNEVLVERKPVTGLRLVLEGERHNRLAIHMQHFWRLPKVMQLKWDPTVAIGSHIWKAPEGHDFKWFKPVENPRFAWVSELPIQYPSNWLAERSGAYIVTGAQLQVDPFKDTKILSLRLRFSKLPGCSIRRSVWDVEPESSQECPRRLGITGQMLSLCTDVGPPSTEYQHVGEMLAPGDEIQAPAPLTGPTYFSRNIRTDEMKRGPNSSPGHWLVTGAKLHVHKGKISLHVKYSLLHY</sequence>
<dbReference type="GO" id="GO:0012501">
    <property type="term" value="P:programmed cell death"/>
    <property type="evidence" value="ECO:0007669"/>
    <property type="project" value="EnsemblPlants"/>
</dbReference>
<name>A0A388KZ95_CHABU</name>
<feature type="region of interest" description="Disordered" evidence="1">
    <location>
        <begin position="49"/>
        <end position="101"/>
    </location>
</feature>